<accession>A0A1C5JFK5</accession>
<dbReference type="Proteomes" id="UP000199408">
    <property type="component" value="Unassembled WGS sequence"/>
</dbReference>
<protein>
    <submittedName>
        <fullName evidence="2">Sulfotransferase family protein</fullName>
    </submittedName>
</protein>
<dbReference type="SUPFAM" id="SSF52540">
    <property type="entry name" value="P-loop containing nucleoside triphosphate hydrolases"/>
    <property type="match status" value="1"/>
</dbReference>
<dbReference type="Gene3D" id="3.40.50.300">
    <property type="entry name" value="P-loop containing nucleotide triphosphate hydrolases"/>
    <property type="match status" value="1"/>
</dbReference>
<gene>
    <name evidence="2" type="ORF">GA0070560_13034</name>
</gene>
<dbReference type="OrthoDB" id="272985at2"/>
<dbReference type="GO" id="GO:0016740">
    <property type="term" value="F:transferase activity"/>
    <property type="evidence" value="ECO:0007669"/>
    <property type="project" value="UniProtKB-KW"/>
</dbReference>
<dbReference type="Pfam" id="PF19798">
    <property type="entry name" value="Sulfotransfer_5"/>
    <property type="match status" value="1"/>
</dbReference>
<feature type="region of interest" description="Disordered" evidence="1">
    <location>
        <begin position="190"/>
        <end position="212"/>
    </location>
</feature>
<dbReference type="PANTHER" id="PTHR48419:SF1">
    <property type="entry name" value="SULFOTRANSFERASE DOMAIN-CONTAINING PROTEIN"/>
    <property type="match status" value="1"/>
</dbReference>
<reference evidence="3" key="1">
    <citation type="submission" date="2016-06" db="EMBL/GenBank/DDBJ databases">
        <authorList>
            <person name="Varghese N."/>
        </authorList>
    </citation>
    <scope>NUCLEOTIDE SEQUENCE [LARGE SCALE GENOMIC DNA]</scope>
    <source>
        <strain evidence="3">DSM 43171</strain>
    </source>
</reference>
<keyword evidence="3" id="KW-1185">Reference proteome</keyword>
<dbReference type="RefSeq" id="WP_091302441.1">
    <property type="nucleotide sequence ID" value="NZ_FMDN01000030.1"/>
</dbReference>
<dbReference type="InterPro" id="IPR053226">
    <property type="entry name" value="Pyrrolopyrazine_biosynth_F"/>
</dbReference>
<dbReference type="STRING" id="47864.GA0070560_13034"/>
<evidence type="ECO:0000313" key="3">
    <source>
        <dbReference type="Proteomes" id="UP000199408"/>
    </source>
</evidence>
<dbReference type="InterPro" id="IPR027417">
    <property type="entry name" value="P-loop_NTPase"/>
</dbReference>
<sequence length="243" mass="27063">MGHNPERIQVLALWSAPRCRSTAFARMMTERGDRAVVHEPFSRVVDFGAVEVGDRTANDEQDVLAALRALACTQPVFFKDTTDFHYPALLADEDFLSAATHTFIIRDPAEAIASHHALNPRLGRDEIGFAWLYEIFTAVQDATGTTPVVVDSDDLLARPAETVRAYCEAVGITFLPDALSWEPGMRPEWRSTSRWHQSTSETAGFTPGRTGGAETVAADPVLRAYRDYHQPYYERLRAVALRP</sequence>
<name>A0A1C5JFK5_9ACTN</name>
<evidence type="ECO:0000256" key="1">
    <source>
        <dbReference type="SAM" id="MobiDB-lite"/>
    </source>
</evidence>
<feature type="compositionally biased region" description="Polar residues" evidence="1">
    <location>
        <begin position="192"/>
        <end position="203"/>
    </location>
</feature>
<dbReference type="EMBL" id="FMDN01000030">
    <property type="protein sequence ID" value="SCG69347.1"/>
    <property type="molecule type" value="Genomic_DNA"/>
</dbReference>
<proteinExistence type="predicted"/>
<keyword evidence="2" id="KW-0808">Transferase</keyword>
<dbReference type="AlphaFoldDB" id="A0A1C5JFK5"/>
<organism evidence="2 3">
    <name type="scientific">Micromonospora halophytica</name>
    <dbReference type="NCBI Taxonomy" id="47864"/>
    <lineage>
        <taxon>Bacteria</taxon>
        <taxon>Bacillati</taxon>
        <taxon>Actinomycetota</taxon>
        <taxon>Actinomycetes</taxon>
        <taxon>Micromonosporales</taxon>
        <taxon>Micromonosporaceae</taxon>
        <taxon>Micromonospora</taxon>
    </lineage>
</organism>
<dbReference type="PANTHER" id="PTHR48419">
    <property type="entry name" value="SULFOTRANSFERASE DOMAIN-CONTAINING PROTEIN"/>
    <property type="match status" value="1"/>
</dbReference>
<evidence type="ECO:0000313" key="2">
    <source>
        <dbReference type="EMBL" id="SCG69347.1"/>
    </source>
</evidence>